<accession>A0A1H2T6B7</accession>
<evidence type="ECO:0000313" key="1">
    <source>
        <dbReference type="EMBL" id="SDW39486.1"/>
    </source>
</evidence>
<dbReference type="Proteomes" id="UP000199441">
    <property type="component" value="Unassembled WGS sequence"/>
</dbReference>
<keyword evidence="2" id="KW-1185">Reference proteome</keyword>
<proteinExistence type="predicted"/>
<gene>
    <name evidence="1" type="ORF">SAMN04488001_1075</name>
</gene>
<organism evidence="1 2">
    <name type="scientific">Litoreibacter albidus</name>
    <dbReference type="NCBI Taxonomy" id="670155"/>
    <lineage>
        <taxon>Bacteria</taxon>
        <taxon>Pseudomonadati</taxon>
        <taxon>Pseudomonadota</taxon>
        <taxon>Alphaproteobacteria</taxon>
        <taxon>Rhodobacterales</taxon>
        <taxon>Roseobacteraceae</taxon>
        <taxon>Litoreibacter</taxon>
    </lineage>
</organism>
<dbReference type="AlphaFoldDB" id="A0A1H2T6B7"/>
<protein>
    <submittedName>
        <fullName evidence="1">Uncharacterized protein</fullName>
    </submittedName>
</protein>
<dbReference type="STRING" id="670155.SAMN04488001_1075"/>
<sequence>MTYAVGQVWTFPETENHPQLIVTIGRIDAAADLGADPSNSAVLSVSIMPSEDARKLDWPDVAHAPIAQSAFNASGAGELVMDEASVPDGFEDGYRSWRAALEAGEAGVFTTGPPDAYSAILQIYADRDGSQ</sequence>
<evidence type="ECO:0000313" key="2">
    <source>
        <dbReference type="Proteomes" id="UP000199441"/>
    </source>
</evidence>
<name>A0A1H2T6B7_9RHOB</name>
<dbReference type="RefSeq" id="WP_089945324.1">
    <property type="nucleotide sequence ID" value="NZ_FNOI01000001.1"/>
</dbReference>
<dbReference type="OrthoDB" id="66828at2"/>
<reference evidence="2" key="1">
    <citation type="submission" date="2016-10" db="EMBL/GenBank/DDBJ databases">
        <authorList>
            <person name="Varghese N."/>
            <person name="Submissions S."/>
        </authorList>
    </citation>
    <scope>NUCLEOTIDE SEQUENCE [LARGE SCALE GENOMIC DNA]</scope>
    <source>
        <strain evidence="2">DSM 26922</strain>
    </source>
</reference>
<dbReference type="EMBL" id="FNOI01000001">
    <property type="protein sequence ID" value="SDW39486.1"/>
    <property type="molecule type" value="Genomic_DNA"/>
</dbReference>